<organism evidence="1 2">
    <name type="scientific">Melia azedarach</name>
    <name type="common">Chinaberry tree</name>
    <dbReference type="NCBI Taxonomy" id="155640"/>
    <lineage>
        <taxon>Eukaryota</taxon>
        <taxon>Viridiplantae</taxon>
        <taxon>Streptophyta</taxon>
        <taxon>Embryophyta</taxon>
        <taxon>Tracheophyta</taxon>
        <taxon>Spermatophyta</taxon>
        <taxon>Magnoliopsida</taxon>
        <taxon>eudicotyledons</taxon>
        <taxon>Gunneridae</taxon>
        <taxon>Pentapetalae</taxon>
        <taxon>rosids</taxon>
        <taxon>malvids</taxon>
        <taxon>Sapindales</taxon>
        <taxon>Meliaceae</taxon>
        <taxon>Melia</taxon>
    </lineage>
</organism>
<sequence length="435" mass="49365">MSKIRSQQQTSAEKDDDLISRLPDDIVVEVINRLGNITEAARTSVLSSRWRDLWTFSNNLNLDPPKNICKSLEEIRESRPNYINWVHKVLELHRASTINIFRIHYDLYHPHTDVLTNWIHKAISKRGGVQHFELRLNLQGADKYPKYIFPQECYDILKSPHHDHGLSFISSLKSLSLTDVNITGEILHFFVYKCPLLERLRVAHSCAPEFALRIVGPSIRLKYIEFDCCFSIREVEISVPSLLSFKFYGSDIISLKVGNVPQLVDVSIGGNCNARLKNYIEPIINYLPQLHTLEFRLLLYSHPTDDSEFPFCELPNLRHLIFWVGGNDDHSLLGLTRMIQACPSPGEVYTEDEMGKRLALVMLVLSMVVMGWANASEYAASRPQDTYASSPQDAYGAGTGASANQQGAKTASPHHDPYTELRPSAGDMWKTLVKN</sequence>
<gene>
    <name evidence="1" type="ORF">OWV82_006923</name>
</gene>
<protein>
    <submittedName>
        <fullName evidence="1">Fbd-associated f-box protein</fullName>
    </submittedName>
</protein>
<dbReference type="EMBL" id="CM051396">
    <property type="protein sequence ID" value="KAJ4723568.1"/>
    <property type="molecule type" value="Genomic_DNA"/>
</dbReference>
<reference evidence="1 2" key="1">
    <citation type="journal article" date="2023" name="Science">
        <title>Complex scaffold remodeling in plant triterpene biosynthesis.</title>
        <authorList>
            <person name="De La Pena R."/>
            <person name="Hodgson H."/>
            <person name="Liu J.C."/>
            <person name="Stephenson M.J."/>
            <person name="Martin A.C."/>
            <person name="Owen C."/>
            <person name="Harkess A."/>
            <person name="Leebens-Mack J."/>
            <person name="Jimenez L.E."/>
            <person name="Osbourn A."/>
            <person name="Sattely E.S."/>
        </authorList>
    </citation>
    <scope>NUCLEOTIDE SEQUENCE [LARGE SCALE GENOMIC DNA]</scope>
    <source>
        <strain evidence="2">cv. JPN11</strain>
        <tissue evidence="1">Leaf</tissue>
    </source>
</reference>
<keyword evidence="2" id="KW-1185">Reference proteome</keyword>
<accession>A0ACC1YKA5</accession>
<name>A0ACC1YKA5_MELAZ</name>
<dbReference type="Proteomes" id="UP001164539">
    <property type="component" value="Chromosome 3"/>
</dbReference>
<proteinExistence type="predicted"/>
<evidence type="ECO:0000313" key="2">
    <source>
        <dbReference type="Proteomes" id="UP001164539"/>
    </source>
</evidence>
<comment type="caution">
    <text evidence="1">The sequence shown here is derived from an EMBL/GenBank/DDBJ whole genome shotgun (WGS) entry which is preliminary data.</text>
</comment>
<evidence type="ECO:0000313" key="1">
    <source>
        <dbReference type="EMBL" id="KAJ4723568.1"/>
    </source>
</evidence>